<keyword evidence="1" id="KW-0472">Membrane</keyword>
<comment type="caution">
    <text evidence="2">The sequence shown here is derived from an EMBL/GenBank/DDBJ whole genome shotgun (WGS) entry which is preliminary data.</text>
</comment>
<keyword evidence="1" id="KW-0812">Transmembrane</keyword>
<accession>A0A927IHD2</accession>
<evidence type="ECO:0000313" key="3">
    <source>
        <dbReference type="Proteomes" id="UP000622317"/>
    </source>
</evidence>
<dbReference type="Proteomes" id="UP000622317">
    <property type="component" value="Unassembled WGS sequence"/>
</dbReference>
<feature type="transmembrane region" description="Helical" evidence="1">
    <location>
        <begin position="22"/>
        <end position="40"/>
    </location>
</feature>
<name>A0A927IHD2_9BACT</name>
<evidence type="ECO:0000256" key="1">
    <source>
        <dbReference type="SAM" id="Phobius"/>
    </source>
</evidence>
<evidence type="ECO:0000313" key="2">
    <source>
        <dbReference type="EMBL" id="MBD5782157.1"/>
    </source>
</evidence>
<keyword evidence="3" id="KW-1185">Reference proteome</keyword>
<gene>
    <name evidence="2" type="ORF">IEN85_21845</name>
</gene>
<protein>
    <submittedName>
        <fullName evidence="2">Uncharacterized protein</fullName>
    </submittedName>
</protein>
<proteinExistence type="predicted"/>
<reference evidence="2" key="1">
    <citation type="submission" date="2020-09" db="EMBL/GenBank/DDBJ databases">
        <title>Pelagicoccus enzymogenes sp. nov. with an EPS production, isolated from marine sediment.</title>
        <authorList>
            <person name="Feng X."/>
        </authorList>
    </citation>
    <scope>NUCLEOTIDE SEQUENCE</scope>
    <source>
        <strain evidence="2">NFK12</strain>
    </source>
</reference>
<sequence>MDTNKEDQGAEKVPVFGSWRRTYWFVALFFVVEVVAFYVFTQHYS</sequence>
<organism evidence="2 3">
    <name type="scientific">Pelagicoccus enzymogenes</name>
    <dbReference type="NCBI Taxonomy" id="2773457"/>
    <lineage>
        <taxon>Bacteria</taxon>
        <taxon>Pseudomonadati</taxon>
        <taxon>Verrucomicrobiota</taxon>
        <taxon>Opitutia</taxon>
        <taxon>Puniceicoccales</taxon>
        <taxon>Pelagicoccaceae</taxon>
        <taxon>Pelagicoccus</taxon>
    </lineage>
</organism>
<dbReference type="RefSeq" id="WP_191619222.1">
    <property type="nucleotide sequence ID" value="NZ_JACYFG010000051.1"/>
</dbReference>
<keyword evidence="1" id="KW-1133">Transmembrane helix</keyword>
<dbReference type="AlphaFoldDB" id="A0A927IHD2"/>
<dbReference type="EMBL" id="JACYFG010000051">
    <property type="protein sequence ID" value="MBD5782157.1"/>
    <property type="molecule type" value="Genomic_DNA"/>
</dbReference>